<feature type="transmembrane region" description="Helical" evidence="1">
    <location>
        <begin position="20"/>
        <end position="45"/>
    </location>
</feature>
<keyword evidence="1" id="KW-0812">Transmembrane</keyword>
<gene>
    <name evidence="2" type="ORF">FA743_01075</name>
</gene>
<keyword evidence="1" id="KW-1133">Transmembrane helix</keyword>
<dbReference type="OrthoDB" id="7872651at2"/>
<dbReference type="Proteomes" id="UP000309747">
    <property type="component" value="Unassembled WGS sequence"/>
</dbReference>
<dbReference type="Pfam" id="PF20082">
    <property type="entry name" value="DUF6476"/>
    <property type="match status" value="1"/>
</dbReference>
<evidence type="ECO:0000313" key="3">
    <source>
        <dbReference type="Proteomes" id="UP000309747"/>
    </source>
</evidence>
<protein>
    <submittedName>
        <fullName evidence="2">Uncharacterized protein</fullName>
    </submittedName>
</protein>
<keyword evidence="1" id="KW-0472">Membrane</keyword>
<reference evidence="2 3" key="1">
    <citation type="submission" date="2019-04" db="EMBL/GenBank/DDBJ databases">
        <authorList>
            <person name="Li J."/>
        </authorList>
    </citation>
    <scope>NUCLEOTIDE SEQUENCE [LARGE SCALE GENOMIC DNA]</scope>
    <source>
        <strain evidence="2 3">KCTC 42687</strain>
    </source>
</reference>
<proteinExistence type="predicted"/>
<comment type="caution">
    <text evidence="2">The sequence shown here is derived from an EMBL/GenBank/DDBJ whole genome shotgun (WGS) entry which is preliminary data.</text>
</comment>
<dbReference type="AlphaFoldDB" id="A0A4U0RFE7"/>
<name>A0A4U0RFE7_9RHOB</name>
<accession>A0A4U0RFE7</accession>
<evidence type="ECO:0000313" key="2">
    <source>
        <dbReference type="EMBL" id="TJZ93897.1"/>
    </source>
</evidence>
<keyword evidence="3" id="KW-1185">Reference proteome</keyword>
<evidence type="ECO:0000256" key="1">
    <source>
        <dbReference type="SAM" id="Phobius"/>
    </source>
</evidence>
<dbReference type="RefSeq" id="WP_136884036.1">
    <property type="nucleotide sequence ID" value="NZ_SUNI01000001.1"/>
</dbReference>
<sequence length="103" mass="11135">MGQDDTDWKRAAKEVPELRFLKMLVTGLTIVMGLGMVTVVALLWIRLNQPVLPDLPGSIALPEGARPAAITFAADRIVVVTEADEVLVYDRAGGLIGQLQLQP</sequence>
<dbReference type="EMBL" id="SUNI01000001">
    <property type="protein sequence ID" value="TJZ93897.1"/>
    <property type="molecule type" value="Genomic_DNA"/>
</dbReference>
<organism evidence="2 3">
    <name type="scientific">Paracoccus gahaiensis</name>
    <dbReference type="NCBI Taxonomy" id="1706839"/>
    <lineage>
        <taxon>Bacteria</taxon>
        <taxon>Pseudomonadati</taxon>
        <taxon>Pseudomonadota</taxon>
        <taxon>Alphaproteobacteria</taxon>
        <taxon>Rhodobacterales</taxon>
        <taxon>Paracoccaceae</taxon>
        <taxon>Paracoccus</taxon>
    </lineage>
</organism>
<dbReference type="InterPro" id="IPR045519">
    <property type="entry name" value="DUF6476"/>
</dbReference>